<organism evidence="4 5">
    <name type="scientific">Allacma fusca</name>
    <dbReference type="NCBI Taxonomy" id="39272"/>
    <lineage>
        <taxon>Eukaryota</taxon>
        <taxon>Metazoa</taxon>
        <taxon>Ecdysozoa</taxon>
        <taxon>Arthropoda</taxon>
        <taxon>Hexapoda</taxon>
        <taxon>Collembola</taxon>
        <taxon>Symphypleona</taxon>
        <taxon>Sminthuridae</taxon>
        <taxon>Allacma</taxon>
    </lineage>
</organism>
<evidence type="ECO:0000313" key="4">
    <source>
        <dbReference type="EMBL" id="CAG7819824.1"/>
    </source>
</evidence>
<dbReference type="Proteomes" id="UP000708208">
    <property type="component" value="Unassembled WGS sequence"/>
</dbReference>
<keyword evidence="3" id="KW-0460">Magnesium</keyword>
<sequence>MEGRDPTNGNYTWQAVAAFENANDVQRKILMDNYARQDFFHVHEVKAVFKHLNIAKLYWKYEYESRRDINLEIEKSVEYPQTLFQLIMAAIIESSS</sequence>
<dbReference type="GO" id="GO:0004161">
    <property type="term" value="F:dimethylallyltranstransferase activity"/>
    <property type="evidence" value="ECO:0007669"/>
    <property type="project" value="TreeGrafter"/>
</dbReference>
<dbReference type="AlphaFoldDB" id="A0A8J2PP20"/>
<dbReference type="GO" id="GO:0004337">
    <property type="term" value="F:(2E,6E)-farnesyl diphosphate synthase activity"/>
    <property type="evidence" value="ECO:0007669"/>
    <property type="project" value="TreeGrafter"/>
</dbReference>
<dbReference type="GO" id="GO:0045337">
    <property type="term" value="P:farnesyl diphosphate biosynthetic process"/>
    <property type="evidence" value="ECO:0007669"/>
    <property type="project" value="TreeGrafter"/>
</dbReference>
<keyword evidence="1" id="KW-0808">Transferase</keyword>
<evidence type="ECO:0000256" key="2">
    <source>
        <dbReference type="ARBA" id="ARBA00022723"/>
    </source>
</evidence>
<gene>
    <name evidence="4" type="ORF">AFUS01_LOCUS30248</name>
</gene>
<accession>A0A8J2PP20</accession>
<comment type="caution">
    <text evidence="4">The sequence shown here is derived from an EMBL/GenBank/DDBJ whole genome shotgun (WGS) entry which is preliminary data.</text>
</comment>
<name>A0A8J2PP20_9HEXA</name>
<dbReference type="OrthoDB" id="10257492at2759"/>
<keyword evidence="5" id="KW-1185">Reference proteome</keyword>
<dbReference type="GO" id="GO:0005737">
    <property type="term" value="C:cytoplasm"/>
    <property type="evidence" value="ECO:0007669"/>
    <property type="project" value="TreeGrafter"/>
</dbReference>
<dbReference type="InterPro" id="IPR039702">
    <property type="entry name" value="FPS1-like"/>
</dbReference>
<dbReference type="PANTHER" id="PTHR11525">
    <property type="entry name" value="FARNESYL-PYROPHOSPHATE SYNTHETASE"/>
    <property type="match status" value="1"/>
</dbReference>
<protein>
    <submittedName>
        <fullName evidence="4">Uncharacterized protein</fullName>
    </submittedName>
</protein>
<dbReference type="PANTHER" id="PTHR11525:SF0">
    <property type="entry name" value="FARNESYL PYROPHOSPHATE SYNTHASE"/>
    <property type="match status" value="1"/>
</dbReference>
<proteinExistence type="predicted"/>
<keyword evidence="2" id="KW-0479">Metal-binding</keyword>
<evidence type="ECO:0000313" key="5">
    <source>
        <dbReference type="Proteomes" id="UP000708208"/>
    </source>
</evidence>
<reference evidence="4" key="1">
    <citation type="submission" date="2021-06" db="EMBL/GenBank/DDBJ databases">
        <authorList>
            <person name="Hodson N. C."/>
            <person name="Mongue J. A."/>
            <person name="Jaron S. K."/>
        </authorList>
    </citation>
    <scope>NUCLEOTIDE SEQUENCE</scope>
</reference>
<evidence type="ECO:0000256" key="3">
    <source>
        <dbReference type="ARBA" id="ARBA00022842"/>
    </source>
</evidence>
<evidence type="ECO:0000256" key="1">
    <source>
        <dbReference type="ARBA" id="ARBA00022679"/>
    </source>
</evidence>
<dbReference type="EMBL" id="CAJVCH010461243">
    <property type="protein sequence ID" value="CAG7819824.1"/>
    <property type="molecule type" value="Genomic_DNA"/>
</dbReference>
<dbReference type="GO" id="GO:0046872">
    <property type="term" value="F:metal ion binding"/>
    <property type="evidence" value="ECO:0007669"/>
    <property type="project" value="UniProtKB-KW"/>
</dbReference>